<comment type="subcellular location">
    <subcellularLocation>
        <location evidence="1">Membrane</location>
        <topology evidence="1">Multi-pass membrane protein</topology>
    </subcellularLocation>
</comment>
<dbReference type="OrthoDB" id="542931at2759"/>
<evidence type="ECO:0000256" key="1">
    <source>
        <dbReference type="ARBA" id="ARBA00004141"/>
    </source>
</evidence>
<dbReference type="Pfam" id="PF09801">
    <property type="entry name" value="SYS1"/>
    <property type="match status" value="1"/>
</dbReference>
<dbReference type="Proteomes" id="UP000054498">
    <property type="component" value="Unassembled WGS sequence"/>
</dbReference>
<evidence type="ECO:0000256" key="3">
    <source>
        <dbReference type="ARBA" id="ARBA00022989"/>
    </source>
</evidence>
<accession>A0A0D2LQH4</accession>
<reference evidence="6 7" key="1">
    <citation type="journal article" date="2013" name="BMC Genomics">
        <title>Reconstruction of the lipid metabolism for the microalga Monoraphidium neglectum from its genome sequence reveals characteristics suitable for biofuel production.</title>
        <authorList>
            <person name="Bogen C."/>
            <person name="Al-Dilaimi A."/>
            <person name="Albersmeier A."/>
            <person name="Wichmann J."/>
            <person name="Grundmann M."/>
            <person name="Rupp O."/>
            <person name="Lauersen K.J."/>
            <person name="Blifernez-Klassen O."/>
            <person name="Kalinowski J."/>
            <person name="Goesmann A."/>
            <person name="Mussgnug J.H."/>
            <person name="Kruse O."/>
        </authorList>
    </citation>
    <scope>NUCLEOTIDE SEQUENCE [LARGE SCALE GENOMIC DNA]</scope>
    <source>
        <strain evidence="6 7">SAG 48.87</strain>
    </source>
</reference>
<evidence type="ECO:0000256" key="5">
    <source>
        <dbReference type="SAM" id="Phobius"/>
    </source>
</evidence>
<keyword evidence="3 5" id="KW-1133">Transmembrane helix</keyword>
<name>A0A0D2LQH4_9CHLO</name>
<dbReference type="EMBL" id="KK104393">
    <property type="protein sequence ID" value="KIY93984.1"/>
    <property type="molecule type" value="Genomic_DNA"/>
</dbReference>
<protein>
    <submittedName>
        <fullName evidence="6">Uncharacterized protein</fullName>
    </submittedName>
</protein>
<dbReference type="GO" id="GO:0016020">
    <property type="term" value="C:membrane"/>
    <property type="evidence" value="ECO:0007669"/>
    <property type="project" value="UniProtKB-SubCell"/>
</dbReference>
<dbReference type="AlphaFoldDB" id="A0A0D2LQH4"/>
<keyword evidence="4 5" id="KW-0472">Membrane</keyword>
<dbReference type="RefSeq" id="XP_013893004.1">
    <property type="nucleotide sequence ID" value="XM_014037550.1"/>
</dbReference>
<evidence type="ECO:0000256" key="4">
    <source>
        <dbReference type="ARBA" id="ARBA00023136"/>
    </source>
</evidence>
<keyword evidence="7" id="KW-1185">Reference proteome</keyword>
<gene>
    <name evidence="6" type="ORF">MNEG_13977</name>
</gene>
<feature type="non-terminal residue" evidence="6">
    <location>
        <position position="54"/>
    </location>
</feature>
<evidence type="ECO:0000313" key="7">
    <source>
        <dbReference type="Proteomes" id="UP000054498"/>
    </source>
</evidence>
<dbReference type="KEGG" id="mng:MNEG_13977"/>
<keyword evidence="2 5" id="KW-0812">Transmembrane</keyword>
<evidence type="ECO:0000313" key="6">
    <source>
        <dbReference type="EMBL" id="KIY93984.1"/>
    </source>
</evidence>
<dbReference type="GeneID" id="25731493"/>
<sequence length="54" mass="5772">MVVRGGASLQPPELTVADALACTQVWDPVLITAQIVSVQCLFYIVLGALQFVII</sequence>
<feature type="transmembrane region" description="Helical" evidence="5">
    <location>
        <begin position="29"/>
        <end position="53"/>
    </location>
</feature>
<evidence type="ECO:0000256" key="2">
    <source>
        <dbReference type="ARBA" id="ARBA00022692"/>
    </source>
</evidence>
<dbReference type="InterPro" id="IPR019185">
    <property type="entry name" value="Integral_membrane_SYS1-rel"/>
</dbReference>
<organism evidence="6 7">
    <name type="scientific">Monoraphidium neglectum</name>
    <dbReference type="NCBI Taxonomy" id="145388"/>
    <lineage>
        <taxon>Eukaryota</taxon>
        <taxon>Viridiplantae</taxon>
        <taxon>Chlorophyta</taxon>
        <taxon>core chlorophytes</taxon>
        <taxon>Chlorophyceae</taxon>
        <taxon>CS clade</taxon>
        <taxon>Sphaeropleales</taxon>
        <taxon>Selenastraceae</taxon>
        <taxon>Monoraphidium</taxon>
    </lineage>
</organism>
<proteinExistence type="predicted"/>